<sequence>MAKLKAVSERQLPRQGVRRAAKTMDDIARLAKVSKPTVSRALQDSPLVNAATKERIIAIAVKHGYSVNRNAQRLRTRRSSIIAVVLHLPQQSGRAVAAPFIFQLLADVSRALSIRNQDLLLCSAESDEAHAYERMLASKGVDGFIFLGQGTNGAWLSELAKTNAPFVVWGAVDDTQPYCAVGSDNLAGGVLAGRRFAQLGRTRALFIGNRAHAEMDLRRRGLEAGLKEGRSIAAVIDLEIADFSYETAYQAMKEKLAGKRAQFDAVFAGSDIVAMAALVALREAGLRTPEDVSVIGYNDIPFAAHVSPPLTTIRQDTHQAGALLVEKLFQILDGARPKSVTLPTELIVRQT</sequence>
<protein>
    <submittedName>
        <fullName evidence="5">Putative galacturonate locus repressor</fullName>
    </submittedName>
</protein>
<organism evidence="5 6">
    <name type="scientific">Terricaulis silvestris</name>
    <dbReference type="NCBI Taxonomy" id="2686094"/>
    <lineage>
        <taxon>Bacteria</taxon>
        <taxon>Pseudomonadati</taxon>
        <taxon>Pseudomonadota</taxon>
        <taxon>Alphaproteobacteria</taxon>
        <taxon>Caulobacterales</taxon>
        <taxon>Caulobacteraceae</taxon>
        <taxon>Terricaulis</taxon>
    </lineage>
</organism>
<dbReference type="PROSITE" id="PS00356">
    <property type="entry name" value="HTH_LACI_1"/>
    <property type="match status" value="1"/>
</dbReference>
<dbReference type="SUPFAM" id="SSF47413">
    <property type="entry name" value="lambda repressor-like DNA-binding domains"/>
    <property type="match status" value="1"/>
</dbReference>
<dbReference type="InterPro" id="IPR010982">
    <property type="entry name" value="Lambda_DNA-bd_dom_sf"/>
</dbReference>
<dbReference type="Proteomes" id="UP000431269">
    <property type="component" value="Chromosome"/>
</dbReference>
<reference evidence="6" key="1">
    <citation type="submission" date="2019-12" db="EMBL/GenBank/DDBJ databases">
        <title>Complete genome of Terracaulis silvestris 0127_4.</title>
        <authorList>
            <person name="Vieira S."/>
            <person name="Riedel T."/>
            <person name="Sproer C."/>
            <person name="Pascual J."/>
            <person name="Boedeker C."/>
            <person name="Overmann J."/>
        </authorList>
    </citation>
    <scope>NUCLEOTIDE SEQUENCE [LARGE SCALE GENOMIC DNA]</scope>
    <source>
        <strain evidence="6">0127_4</strain>
    </source>
</reference>
<keyword evidence="1" id="KW-0805">Transcription regulation</keyword>
<accession>A0A6I6MLQ8</accession>
<dbReference type="PROSITE" id="PS50932">
    <property type="entry name" value="HTH_LACI_2"/>
    <property type="match status" value="1"/>
</dbReference>
<evidence type="ECO:0000256" key="3">
    <source>
        <dbReference type="ARBA" id="ARBA00023163"/>
    </source>
</evidence>
<dbReference type="PANTHER" id="PTHR30146:SF120">
    <property type="entry name" value="ALANINE RACEMASE"/>
    <property type="match status" value="1"/>
</dbReference>
<proteinExistence type="predicted"/>
<dbReference type="KEGG" id="tsv:DSM104635_00459"/>
<keyword evidence="2" id="KW-0238">DNA-binding</keyword>
<evidence type="ECO:0000256" key="2">
    <source>
        <dbReference type="ARBA" id="ARBA00023125"/>
    </source>
</evidence>
<dbReference type="InterPro" id="IPR000843">
    <property type="entry name" value="HTH_LacI"/>
</dbReference>
<dbReference type="Gene3D" id="1.10.260.40">
    <property type="entry name" value="lambda repressor-like DNA-binding domains"/>
    <property type="match status" value="1"/>
</dbReference>
<feature type="domain" description="HTH lacI-type" evidence="4">
    <location>
        <begin position="22"/>
        <end position="76"/>
    </location>
</feature>
<keyword evidence="3" id="KW-0804">Transcription</keyword>
<evidence type="ECO:0000256" key="1">
    <source>
        <dbReference type="ARBA" id="ARBA00023015"/>
    </source>
</evidence>
<dbReference type="GO" id="GO:0003700">
    <property type="term" value="F:DNA-binding transcription factor activity"/>
    <property type="evidence" value="ECO:0007669"/>
    <property type="project" value="TreeGrafter"/>
</dbReference>
<dbReference type="Gene3D" id="3.40.50.2300">
    <property type="match status" value="2"/>
</dbReference>
<evidence type="ECO:0000313" key="6">
    <source>
        <dbReference type="Proteomes" id="UP000431269"/>
    </source>
</evidence>
<dbReference type="InterPro" id="IPR028082">
    <property type="entry name" value="Peripla_BP_I"/>
</dbReference>
<keyword evidence="6" id="KW-1185">Reference proteome</keyword>
<dbReference type="CDD" id="cd01392">
    <property type="entry name" value="HTH_LacI"/>
    <property type="match status" value="1"/>
</dbReference>
<evidence type="ECO:0000259" key="4">
    <source>
        <dbReference type="PROSITE" id="PS50932"/>
    </source>
</evidence>
<dbReference type="Pfam" id="PF13377">
    <property type="entry name" value="Peripla_BP_3"/>
    <property type="match status" value="1"/>
</dbReference>
<dbReference type="InterPro" id="IPR046335">
    <property type="entry name" value="LacI/GalR-like_sensor"/>
</dbReference>
<gene>
    <name evidence="5" type="primary">exuR</name>
    <name evidence="5" type="ORF">DSM104635_00459</name>
</gene>
<dbReference type="AlphaFoldDB" id="A0A6I6MLQ8"/>
<dbReference type="EMBL" id="CP047045">
    <property type="protein sequence ID" value="QGZ93647.1"/>
    <property type="molecule type" value="Genomic_DNA"/>
</dbReference>
<dbReference type="SUPFAM" id="SSF53822">
    <property type="entry name" value="Periplasmic binding protein-like I"/>
    <property type="match status" value="1"/>
</dbReference>
<dbReference type="SMART" id="SM00354">
    <property type="entry name" value="HTH_LACI"/>
    <property type="match status" value="1"/>
</dbReference>
<name>A0A6I6MLQ8_9CAUL</name>
<dbReference type="PANTHER" id="PTHR30146">
    <property type="entry name" value="LACI-RELATED TRANSCRIPTIONAL REPRESSOR"/>
    <property type="match status" value="1"/>
</dbReference>
<dbReference type="GO" id="GO:0000976">
    <property type="term" value="F:transcription cis-regulatory region binding"/>
    <property type="evidence" value="ECO:0007669"/>
    <property type="project" value="TreeGrafter"/>
</dbReference>
<dbReference type="Pfam" id="PF00356">
    <property type="entry name" value="LacI"/>
    <property type="match status" value="1"/>
</dbReference>
<evidence type="ECO:0000313" key="5">
    <source>
        <dbReference type="EMBL" id="QGZ93647.1"/>
    </source>
</evidence>